<dbReference type="Pfam" id="PF07173">
    <property type="entry name" value="GRDP-like"/>
    <property type="match status" value="2"/>
</dbReference>
<dbReference type="InterPro" id="IPR009836">
    <property type="entry name" value="GRDP-like"/>
</dbReference>
<comment type="caution">
    <text evidence="2">The sequence shown here is derived from an EMBL/GenBank/DDBJ whole genome shotgun (WGS) entry which is preliminary data.</text>
</comment>
<name>A0A6A6NGA5_HEVBR</name>
<dbReference type="Proteomes" id="UP000467840">
    <property type="component" value="Chromosome 5"/>
</dbReference>
<dbReference type="PANTHER" id="PTHR34365">
    <property type="entry name" value="ENOLASE (DUF1399)"/>
    <property type="match status" value="1"/>
</dbReference>
<dbReference type="InterPro" id="IPR057518">
    <property type="entry name" value="GRDP_C"/>
</dbReference>
<feature type="domain" description="GRPD C-terminal" evidence="1">
    <location>
        <begin position="297"/>
        <end position="370"/>
    </location>
</feature>
<keyword evidence="3" id="KW-1185">Reference proteome</keyword>
<dbReference type="EMBL" id="JAAGAX010000001">
    <property type="protein sequence ID" value="KAF2324173.1"/>
    <property type="molecule type" value="Genomic_DNA"/>
</dbReference>
<reference evidence="2 3" key="1">
    <citation type="journal article" date="2020" name="Mol. Plant">
        <title>The Chromosome-Based Rubber Tree Genome Provides New Insights into Spurge Genome Evolution and Rubber Biosynthesis.</title>
        <authorList>
            <person name="Liu J."/>
            <person name="Shi C."/>
            <person name="Shi C.C."/>
            <person name="Li W."/>
            <person name="Zhang Q.J."/>
            <person name="Zhang Y."/>
            <person name="Li K."/>
            <person name="Lu H.F."/>
            <person name="Shi C."/>
            <person name="Zhu S.T."/>
            <person name="Xiao Z.Y."/>
            <person name="Nan H."/>
            <person name="Yue Y."/>
            <person name="Zhu X.G."/>
            <person name="Wu Y."/>
            <person name="Hong X.N."/>
            <person name="Fan G.Y."/>
            <person name="Tong Y."/>
            <person name="Zhang D."/>
            <person name="Mao C.L."/>
            <person name="Liu Y.L."/>
            <person name="Hao S.J."/>
            <person name="Liu W.Q."/>
            <person name="Lv M.Q."/>
            <person name="Zhang H.B."/>
            <person name="Liu Y."/>
            <person name="Hu-Tang G.R."/>
            <person name="Wang J.P."/>
            <person name="Wang J.H."/>
            <person name="Sun Y.H."/>
            <person name="Ni S.B."/>
            <person name="Chen W.B."/>
            <person name="Zhang X.C."/>
            <person name="Jiao Y.N."/>
            <person name="Eichler E.E."/>
            <person name="Li G.H."/>
            <person name="Liu X."/>
            <person name="Gao L.Z."/>
        </authorList>
    </citation>
    <scope>NUCLEOTIDE SEQUENCE [LARGE SCALE GENOMIC DNA]</scope>
    <source>
        <strain evidence="3">cv. GT1</strain>
        <tissue evidence="2">Leaf</tissue>
    </source>
</reference>
<organism evidence="2 3">
    <name type="scientific">Hevea brasiliensis</name>
    <name type="common">Para rubber tree</name>
    <name type="synonym">Siphonia brasiliensis</name>
    <dbReference type="NCBI Taxonomy" id="3981"/>
    <lineage>
        <taxon>Eukaryota</taxon>
        <taxon>Viridiplantae</taxon>
        <taxon>Streptophyta</taxon>
        <taxon>Embryophyta</taxon>
        <taxon>Tracheophyta</taxon>
        <taxon>Spermatophyta</taxon>
        <taxon>Magnoliopsida</taxon>
        <taxon>eudicotyledons</taxon>
        <taxon>Gunneridae</taxon>
        <taxon>Pentapetalae</taxon>
        <taxon>rosids</taxon>
        <taxon>fabids</taxon>
        <taxon>Malpighiales</taxon>
        <taxon>Euphorbiaceae</taxon>
        <taxon>Crotonoideae</taxon>
        <taxon>Micrandreae</taxon>
        <taxon>Hevea</taxon>
    </lineage>
</organism>
<evidence type="ECO:0000313" key="3">
    <source>
        <dbReference type="Proteomes" id="UP000467840"/>
    </source>
</evidence>
<proteinExistence type="predicted"/>
<sequence>MEKEQELEWVEAQKIAISEDLVAAAKQQLQFLAEVDRHRQLYEDTALDRAIYRYKYCWLPLLAKHAKSQLSEGPLVVPLDCEWIWHCHRLNPVRYKNDCKELYGRILGNQNVISKDSGNNVLGAQKSTTYDLVSAVKRQSSFYYQVCRSHMKNDVFLEEAAARYKGFLHLIKRNQERSIRQFCVPTYDIDLIWHSHQLCPVSYCNDMVAILGRVLEHGDTDSDRTKDKKLDIGSSLTAKQWEETFGSSLSNYALLCLFTSPVQAPFMLHLVKTHQQGKVWTRMVDEANNEIMRLQMSWRFQLQDELNNVGCIYELTGFRKVVILPGRKLKYENGSCEKHKSAESLMKAVEFSAEYPYGKAVALFNLKSGVRQINEEWLVVPGILLAFLLSNTLRKDCDCDLIANMDSPIEVDDASKQVVISKMECEIGWESIEEAIEVTEDSTSNRECGNGSEATTKAAQSVPAKLSHVIPIAMQELQ</sequence>
<gene>
    <name evidence="2" type="ORF">GH714_009210</name>
</gene>
<dbReference type="PANTHER" id="PTHR34365:SF15">
    <property type="entry name" value="GLYCINE-RICH DOMAIN-CONTAINING PROTEIN 1"/>
    <property type="match status" value="1"/>
</dbReference>
<accession>A0A6A6NGA5</accession>
<dbReference type="AlphaFoldDB" id="A0A6A6NGA5"/>
<evidence type="ECO:0000259" key="1">
    <source>
        <dbReference type="Pfam" id="PF25335"/>
    </source>
</evidence>
<protein>
    <recommendedName>
        <fullName evidence="1">GRPD C-terminal domain-containing protein</fullName>
    </recommendedName>
</protein>
<evidence type="ECO:0000313" key="2">
    <source>
        <dbReference type="EMBL" id="KAF2324173.1"/>
    </source>
</evidence>
<dbReference type="Pfam" id="PF25335">
    <property type="entry name" value="GRDP_C"/>
    <property type="match status" value="1"/>
</dbReference>